<feature type="domain" description="Glycosyltransferase 2-like" evidence="5">
    <location>
        <begin position="36"/>
        <end position="171"/>
    </location>
</feature>
<evidence type="ECO:0000256" key="2">
    <source>
        <dbReference type="ARBA" id="ARBA00022676"/>
    </source>
</evidence>
<dbReference type="PANTHER" id="PTHR43685">
    <property type="entry name" value="GLYCOSYLTRANSFERASE"/>
    <property type="match status" value="1"/>
</dbReference>
<sequence length="310" mass="33460">MHQQQQGTGRVVEDDRVTVVVASRDRREELLGSLARHRAPVLLLDNDSRDGTADAVRAALPDVGVTRLDRNVGAYARTLGVRAARTPYVAFADDDSWWAHGALRRAADVLDAHPDVAVVAARIHVGPRERLDPFCAELARSPLPRRPGLPGPAVLGFVACAAMVRADAFASVGGFDDVVRFPGEEERVALDLAADGWQLVYVDDVLVHHHPSPARHSPDARVSAVTRSRVLTAVLRLPVRDVLRTVAAAWGAGPASRAGVRAALHDVPRALRARRVVPRHVQELRALLRDDPAPARPAPAPTSAPRQETP</sequence>
<gene>
    <name evidence="6" type="ORF">CCE01nite_26380</name>
</gene>
<dbReference type="Proteomes" id="UP000317046">
    <property type="component" value="Unassembled WGS sequence"/>
</dbReference>
<dbReference type="EMBL" id="BJLR01000025">
    <property type="protein sequence ID" value="GEA88689.1"/>
    <property type="molecule type" value="Genomic_DNA"/>
</dbReference>
<dbReference type="Gene3D" id="3.90.550.10">
    <property type="entry name" value="Spore Coat Polysaccharide Biosynthesis Protein SpsA, Chain A"/>
    <property type="match status" value="1"/>
</dbReference>
<dbReference type="SUPFAM" id="SSF53448">
    <property type="entry name" value="Nucleotide-diphospho-sugar transferases"/>
    <property type="match status" value="1"/>
</dbReference>
<dbReference type="AlphaFoldDB" id="A0A4Y3KWC5"/>
<comment type="caution">
    <text evidence="6">The sequence shown here is derived from an EMBL/GenBank/DDBJ whole genome shotgun (WGS) entry which is preliminary data.</text>
</comment>
<keyword evidence="3 6" id="KW-0808">Transferase</keyword>
<dbReference type="RefSeq" id="WP_141372566.1">
    <property type="nucleotide sequence ID" value="NZ_BJLR01000025.1"/>
</dbReference>
<dbReference type="InterPro" id="IPR050834">
    <property type="entry name" value="Glycosyltransf_2"/>
</dbReference>
<dbReference type="InterPro" id="IPR029044">
    <property type="entry name" value="Nucleotide-diphossugar_trans"/>
</dbReference>
<comment type="similarity">
    <text evidence="1">Belongs to the glycosyltransferase 2 family.</text>
</comment>
<reference evidence="6" key="1">
    <citation type="submission" date="2019-06" db="EMBL/GenBank/DDBJ databases">
        <title>Whole genome shotgun sequence of Cellulomonas cellasea NBRC 3753.</title>
        <authorList>
            <person name="Hosoyama A."/>
            <person name="Uohara A."/>
            <person name="Ohji S."/>
            <person name="Ichikawa N."/>
        </authorList>
    </citation>
    <scope>NUCLEOTIDE SEQUENCE [LARGE SCALE GENOMIC DNA]</scope>
    <source>
        <strain evidence="6">NBRC 3753</strain>
    </source>
</reference>
<evidence type="ECO:0000313" key="7">
    <source>
        <dbReference type="Proteomes" id="UP000317046"/>
    </source>
</evidence>
<dbReference type="InterPro" id="IPR001173">
    <property type="entry name" value="Glyco_trans_2-like"/>
</dbReference>
<feature type="region of interest" description="Disordered" evidence="4">
    <location>
        <begin position="287"/>
        <end position="310"/>
    </location>
</feature>
<evidence type="ECO:0000256" key="1">
    <source>
        <dbReference type="ARBA" id="ARBA00006739"/>
    </source>
</evidence>
<dbReference type="GO" id="GO:0016757">
    <property type="term" value="F:glycosyltransferase activity"/>
    <property type="evidence" value="ECO:0007669"/>
    <property type="project" value="UniProtKB-KW"/>
</dbReference>
<keyword evidence="2" id="KW-0328">Glycosyltransferase</keyword>
<evidence type="ECO:0000259" key="5">
    <source>
        <dbReference type="Pfam" id="PF00535"/>
    </source>
</evidence>
<name>A0A4Y3KWC5_9CELL</name>
<evidence type="ECO:0000256" key="4">
    <source>
        <dbReference type="SAM" id="MobiDB-lite"/>
    </source>
</evidence>
<keyword evidence="7" id="KW-1185">Reference proteome</keyword>
<protein>
    <submittedName>
        <fullName evidence="6">Glycosyl transferase</fullName>
    </submittedName>
</protein>
<accession>A0A4Y3KWC5</accession>
<proteinExistence type="inferred from homology"/>
<evidence type="ECO:0000313" key="6">
    <source>
        <dbReference type="EMBL" id="GEA88689.1"/>
    </source>
</evidence>
<evidence type="ECO:0000256" key="3">
    <source>
        <dbReference type="ARBA" id="ARBA00022679"/>
    </source>
</evidence>
<dbReference type="PANTHER" id="PTHR43685:SF5">
    <property type="entry name" value="GLYCOSYLTRANSFERASE EPSE-RELATED"/>
    <property type="match status" value="1"/>
</dbReference>
<organism evidence="6 7">
    <name type="scientific">Cellulomonas cellasea</name>
    <dbReference type="NCBI Taxonomy" id="43670"/>
    <lineage>
        <taxon>Bacteria</taxon>
        <taxon>Bacillati</taxon>
        <taxon>Actinomycetota</taxon>
        <taxon>Actinomycetes</taxon>
        <taxon>Micrococcales</taxon>
        <taxon>Cellulomonadaceae</taxon>
        <taxon>Cellulomonas</taxon>
    </lineage>
</organism>
<dbReference type="Pfam" id="PF00535">
    <property type="entry name" value="Glycos_transf_2"/>
    <property type="match status" value="1"/>
</dbReference>